<dbReference type="SMART" id="SM00298">
    <property type="entry name" value="CHROMO"/>
    <property type="match status" value="1"/>
</dbReference>
<reference evidence="6" key="1">
    <citation type="submission" date="2022-07" db="EMBL/GenBank/DDBJ databases">
        <title>Fungi with potential for degradation of polypropylene.</title>
        <authorList>
            <person name="Gostincar C."/>
        </authorList>
    </citation>
    <scope>NUCLEOTIDE SEQUENCE</scope>
    <source>
        <strain evidence="6">EXF-13308</strain>
    </source>
</reference>
<dbReference type="GO" id="GO:0005634">
    <property type="term" value="C:nucleus"/>
    <property type="evidence" value="ECO:0007669"/>
    <property type="project" value="UniProtKB-SubCell"/>
</dbReference>
<dbReference type="InterPro" id="IPR023780">
    <property type="entry name" value="Chromo_domain"/>
</dbReference>
<name>A0AA38RJG1_9PEZI</name>
<comment type="subunit">
    <text evidence="2">Component of the NuA4 histone acetyltransferase complex.</text>
</comment>
<dbReference type="GO" id="GO:0006338">
    <property type="term" value="P:chromatin remodeling"/>
    <property type="evidence" value="ECO:0007669"/>
    <property type="project" value="UniProtKB-ARBA"/>
</dbReference>
<keyword evidence="3" id="KW-0539">Nucleus</keyword>
<feature type="region of interest" description="Disordered" evidence="4">
    <location>
        <begin position="1"/>
        <end position="21"/>
    </location>
</feature>
<accession>A0AA38RJG1</accession>
<evidence type="ECO:0000313" key="7">
    <source>
        <dbReference type="Proteomes" id="UP001174694"/>
    </source>
</evidence>
<evidence type="ECO:0000313" key="6">
    <source>
        <dbReference type="EMBL" id="KAJ9133518.1"/>
    </source>
</evidence>
<dbReference type="EMBL" id="JANBVO010000049">
    <property type="protein sequence ID" value="KAJ9133518.1"/>
    <property type="molecule type" value="Genomic_DNA"/>
</dbReference>
<dbReference type="InterPro" id="IPR051219">
    <property type="entry name" value="Heterochromatin_chromo-domain"/>
</dbReference>
<dbReference type="PANTHER" id="PTHR22812">
    <property type="entry name" value="CHROMOBOX PROTEIN"/>
    <property type="match status" value="1"/>
</dbReference>
<dbReference type="PROSITE" id="PS50013">
    <property type="entry name" value="CHROMO_2"/>
    <property type="match status" value="1"/>
</dbReference>
<feature type="domain" description="Chromo" evidence="5">
    <location>
        <begin position="38"/>
        <end position="99"/>
    </location>
</feature>
<evidence type="ECO:0000256" key="3">
    <source>
        <dbReference type="ARBA" id="ARBA00023242"/>
    </source>
</evidence>
<dbReference type="CDD" id="cd18966">
    <property type="entry name" value="chromodomain"/>
    <property type="match status" value="1"/>
</dbReference>
<feature type="compositionally biased region" description="Polar residues" evidence="4">
    <location>
        <begin position="170"/>
        <end position="180"/>
    </location>
</feature>
<evidence type="ECO:0000256" key="1">
    <source>
        <dbReference type="ARBA" id="ARBA00004123"/>
    </source>
</evidence>
<dbReference type="Pfam" id="PF00385">
    <property type="entry name" value="Chromo"/>
    <property type="match status" value="1"/>
</dbReference>
<organism evidence="6 7">
    <name type="scientific">Pleurostoma richardsiae</name>
    <dbReference type="NCBI Taxonomy" id="41990"/>
    <lineage>
        <taxon>Eukaryota</taxon>
        <taxon>Fungi</taxon>
        <taxon>Dikarya</taxon>
        <taxon>Ascomycota</taxon>
        <taxon>Pezizomycotina</taxon>
        <taxon>Sordariomycetes</taxon>
        <taxon>Sordariomycetidae</taxon>
        <taxon>Calosphaeriales</taxon>
        <taxon>Pleurostomataceae</taxon>
        <taxon>Pleurostoma</taxon>
    </lineage>
</organism>
<sequence length="331" mass="36311">MAGTFEQMGAGDQTPDDFDDAISVTSTVEGSHDPDEEYEVEGIRDEVVDENGATYFLVEWTGFNLDQCTWEPETNLGPDIRQMMWETKKATMSPEERARERQEVEDAQQRVLQEKLERHKRRNAARKRRGLPLTEPFEEEEVLPPPTVVDVDSGKESSDEAMEDNAMPSEPSQSLASTPKVSGKQRIFKGIPPPTETPVTKTVPRRSSDMTTTAGMTPKKPVVKKTSQNSLSRSSLASTVDDRSSQRNEPKSVTGYQGTARKTAPGSTGSTSATKLTGPPNTARATLAVKFSTKPLKAKKSGQVANHGLDPGITNVFAGEDPRRKSHFFGL</sequence>
<feature type="compositionally biased region" description="Basic and acidic residues" evidence="4">
    <location>
        <begin position="89"/>
        <end position="117"/>
    </location>
</feature>
<gene>
    <name evidence="6" type="ORF">NKR23_g10668</name>
</gene>
<dbReference type="Proteomes" id="UP001174694">
    <property type="component" value="Unassembled WGS sequence"/>
</dbReference>
<proteinExistence type="predicted"/>
<dbReference type="InterPro" id="IPR000953">
    <property type="entry name" value="Chromo/chromo_shadow_dom"/>
</dbReference>
<comment type="caution">
    <text evidence="6">The sequence shown here is derived from an EMBL/GenBank/DDBJ whole genome shotgun (WGS) entry which is preliminary data.</text>
</comment>
<dbReference type="InterPro" id="IPR016197">
    <property type="entry name" value="Chromo-like_dom_sf"/>
</dbReference>
<comment type="subcellular location">
    <subcellularLocation>
        <location evidence="1">Nucleus</location>
    </subcellularLocation>
</comment>
<dbReference type="AlphaFoldDB" id="A0AA38RJG1"/>
<evidence type="ECO:0000256" key="4">
    <source>
        <dbReference type="SAM" id="MobiDB-lite"/>
    </source>
</evidence>
<dbReference type="Gene3D" id="2.40.50.40">
    <property type="match status" value="1"/>
</dbReference>
<protein>
    <recommendedName>
        <fullName evidence="5">Chromo domain-containing protein</fullName>
    </recommendedName>
</protein>
<feature type="region of interest" description="Disordered" evidence="4">
    <location>
        <begin position="89"/>
        <end position="331"/>
    </location>
</feature>
<evidence type="ECO:0000256" key="2">
    <source>
        <dbReference type="ARBA" id="ARBA00011353"/>
    </source>
</evidence>
<dbReference type="SUPFAM" id="SSF54160">
    <property type="entry name" value="Chromo domain-like"/>
    <property type="match status" value="1"/>
</dbReference>
<feature type="compositionally biased region" description="Basic residues" evidence="4">
    <location>
        <begin position="118"/>
        <end position="130"/>
    </location>
</feature>
<evidence type="ECO:0000259" key="5">
    <source>
        <dbReference type="PROSITE" id="PS50013"/>
    </source>
</evidence>
<feature type="compositionally biased region" description="Low complexity" evidence="4">
    <location>
        <begin position="227"/>
        <end position="238"/>
    </location>
</feature>
<feature type="compositionally biased region" description="Low complexity" evidence="4">
    <location>
        <begin position="263"/>
        <end position="274"/>
    </location>
</feature>
<feature type="compositionally biased region" description="Basic and acidic residues" evidence="4">
    <location>
        <begin position="240"/>
        <end position="250"/>
    </location>
</feature>
<keyword evidence="7" id="KW-1185">Reference proteome</keyword>